<dbReference type="InParanoid" id="A0A1J7K3H4"/>
<dbReference type="InterPro" id="IPR028887">
    <property type="entry name" value="MOCS2A_euk"/>
</dbReference>
<name>A0A1J7K3H4_9PEZI</name>
<comment type="similarity">
    <text evidence="5">Belongs to the MoaD family. MOCS2A subfamily.</text>
</comment>
<dbReference type="InterPro" id="IPR003749">
    <property type="entry name" value="ThiS/MoaD-like"/>
</dbReference>
<evidence type="ECO:0000256" key="1">
    <source>
        <dbReference type="ARBA" id="ARBA00004496"/>
    </source>
</evidence>
<feature type="coiled-coil region" evidence="6">
    <location>
        <begin position="117"/>
        <end position="148"/>
    </location>
</feature>
<feature type="modified residue" description="Glycyl adenylate; alternate" evidence="5">
    <location>
        <position position="540"/>
    </location>
</feature>
<dbReference type="Gene3D" id="3.10.20.30">
    <property type="match status" value="1"/>
</dbReference>
<dbReference type="EMBL" id="KV875093">
    <property type="protein sequence ID" value="OIW34722.1"/>
    <property type="molecule type" value="Genomic_DNA"/>
</dbReference>
<feature type="compositionally biased region" description="Polar residues" evidence="7">
    <location>
        <begin position="31"/>
        <end position="42"/>
    </location>
</feature>
<keyword evidence="2 5" id="KW-0963">Cytoplasm</keyword>
<evidence type="ECO:0000256" key="3">
    <source>
        <dbReference type="ARBA" id="ARBA00022553"/>
    </source>
</evidence>
<comment type="subcellular location">
    <subcellularLocation>
        <location evidence="1 5">Cytoplasm</location>
    </subcellularLocation>
</comment>
<dbReference type="GO" id="GO:0030366">
    <property type="term" value="F:molybdopterin synthase activity"/>
    <property type="evidence" value="ECO:0007669"/>
    <property type="project" value="UniProtKB-UniRule"/>
</dbReference>
<dbReference type="HAMAP" id="MF_03051">
    <property type="entry name" value="MOCS2A"/>
    <property type="match status" value="1"/>
</dbReference>
<dbReference type="InterPro" id="IPR028133">
    <property type="entry name" value="Dynamitin"/>
</dbReference>
<dbReference type="GO" id="GO:0000166">
    <property type="term" value="F:nucleotide binding"/>
    <property type="evidence" value="ECO:0007669"/>
    <property type="project" value="UniProtKB-KW"/>
</dbReference>
<keyword evidence="9" id="KW-1185">Reference proteome</keyword>
<feature type="coiled-coil region" evidence="6">
    <location>
        <begin position="280"/>
        <end position="314"/>
    </location>
</feature>
<evidence type="ECO:0000256" key="7">
    <source>
        <dbReference type="SAM" id="MobiDB-lite"/>
    </source>
</evidence>
<comment type="subunit">
    <text evidence="5">Heterotetramer; composed of 2 small (MOCS2A) and 2 large (MOCS2B) subunits.</text>
</comment>
<keyword evidence="5" id="KW-0547">Nucleotide-binding</keyword>
<evidence type="ECO:0000256" key="2">
    <source>
        <dbReference type="ARBA" id="ARBA00022490"/>
    </source>
</evidence>
<dbReference type="GO" id="GO:1990140">
    <property type="term" value="C:molybdopterin synthase complex"/>
    <property type="evidence" value="ECO:0007669"/>
    <property type="project" value="UniProtKB-UniRule"/>
</dbReference>
<reference evidence="8 9" key="1">
    <citation type="submission" date="2016-10" db="EMBL/GenBank/DDBJ databases">
        <title>Draft genome sequence of Coniochaeta ligniaria NRRL30616, a lignocellulolytic fungus for bioabatement of inhibitors in plant biomass hydrolysates.</title>
        <authorList>
            <consortium name="DOE Joint Genome Institute"/>
            <person name="Jimenez D.J."/>
            <person name="Hector R.E."/>
            <person name="Riley R."/>
            <person name="Sun H."/>
            <person name="Grigoriev I.V."/>
            <person name="Van Elsas J.D."/>
            <person name="Nichols N.N."/>
        </authorList>
    </citation>
    <scope>NUCLEOTIDE SEQUENCE [LARGE SCALE GENOMIC DNA]</scope>
    <source>
        <strain evidence="8 9">NRRL 30616</strain>
    </source>
</reference>
<dbReference type="STRING" id="1408157.A0A1J7K3H4"/>
<dbReference type="Pfam" id="PF04912">
    <property type="entry name" value="Dynamitin"/>
    <property type="match status" value="1"/>
</dbReference>
<evidence type="ECO:0000256" key="5">
    <source>
        <dbReference type="HAMAP-Rule" id="MF_03051"/>
    </source>
</evidence>
<keyword evidence="6" id="KW-0175">Coiled coil</keyword>
<evidence type="ECO:0000256" key="4">
    <source>
        <dbReference type="ARBA" id="ARBA00023150"/>
    </source>
</evidence>
<dbReference type="InterPro" id="IPR012675">
    <property type="entry name" value="Beta-grasp_dom_sf"/>
</dbReference>
<comment type="pathway">
    <text evidence="5">Cofactor biosynthesis; molybdopterin biosynthesis.</text>
</comment>
<evidence type="ECO:0000313" key="8">
    <source>
        <dbReference type="EMBL" id="OIW34722.1"/>
    </source>
</evidence>
<dbReference type="GO" id="GO:0005869">
    <property type="term" value="C:dynactin complex"/>
    <property type="evidence" value="ECO:0007669"/>
    <property type="project" value="InterPro"/>
</dbReference>
<feature type="region of interest" description="Disordered" evidence="7">
    <location>
        <begin position="1"/>
        <end position="56"/>
    </location>
</feature>
<feature type="modified residue" description="1-thioglycine; alternate" evidence="5">
    <location>
        <position position="540"/>
    </location>
</feature>
<dbReference type="OrthoDB" id="4977at2759"/>
<dbReference type="GO" id="GO:0006777">
    <property type="term" value="P:Mo-molybdopterin cofactor biosynthetic process"/>
    <property type="evidence" value="ECO:0007669"/>
    <property type="project" value="UniProtKB-UniRule"/>
</dbReference>
<gene>
    <name evidence="5" type="primary">cnxG</name>
    <name evidence="8" type="ORF">CONLIGDRAFT_607569</name>
</gene>
<keyword evidence="4 5" id="KW-0501">Molybdenum cofactor biosynthesis</keyword>
<dbReference type="GO" id="GO:0007017">
    <property type="term" value="P:microtubule-based process"/>
    <property type="evidence" value="ECO:0007669"/>
    <property type="project" value="InterPro"/>
</dbReference>
<comment type="PTM">
    <text evidence="5">C-terminal thiocarboxylation occurs in 2 steps, it is first acyl-adenylated (-COAMP) via the hesA/moeB/thiF part of UBA4, then thiocarboxylated (-COSH) via the rhodanese domain of UBA4.</text>
</comment>
<proteinExistence type="inferred from homology"/>
<dbReference type="AlphaFoldDB" id="A0A1J7K3H4"/>
<dbReference type="FunCoup" id="A0A1J7K3H4">
    <property type="interactions" value="50"/>
</dbReference>
<dbReference type="CDD" id="cd00754">
    <property type="entry name" value="Ubl_MoaD"/>
    <property type="match status" value="1"/>
</dbReference>
<evidence type="ECO:0000256" key="6">
    <source>
        <dbReference type="SAM" id="Coils"/>
    </source>
</evidence>
<comment type="function">
    <text evidence="5">Acts as a sulfur carrier required for molybdopterin biosynthesis. Component of the molybdopterin synthase complex that catalyzes the conversion of precursor Z into molybdopterin by mediating the incorporation of 2 sulfur atoms into precursor Z to generate a dithiolene group. In the complex, serves as sulfur donor by being thiocarboxylated (-COSH) at its C-terminus by UBA4. After interaction with MOCS2B, the sulfur is then transferred to precursor Z to form molybdopterin.</text>
</comment>
<accession>A0A1J7K3H4</accession>
<dbReference type="InterPro" id="IPR016155">
    <property type="entry name" value="Mopterin_synth/thiamin_S_b"/>
</dbReference>
<protein>
    <recommendedName>
        <fullName evidence="5">Molybdopterin synthase sulfur carrier subunit</fullName>
    </recommendedName>
    <alternativeName>
        <fullName evidence="5">Common component for nitrate reductase and xanthine dehydrogenase protein G</fullName>
    </alternativeName>
    <alternativeName>
        <fullName evidence="5">Molybdenum cofactor synthesis protein 2 small subunit</fullName>
    </alternativeName>
    <alternativeName>
        <fullName evidence="5">Molybdenum cofactor synthesis protein 2A</fullName>
    </alternativeName>
    <alternativeName>
        <fullName evidence="5">Sulfur carrier protein MOCS2A</fullName>
        <shortName evidence="5">MOCS2A</shortName>
    </alternativeName>
</protein>
<dbReference type="Proteomes" id="UP000182658">
    <property type="component" value="Unassembled WGS sequence"/>
</dbReference>
<dbReference type="PANTHER" id="PTHR15346">
    <property type="entry name" value="DYNACTIN SUBUNIT"/>
    <property type="match status" value="1"/>
</dbReference>
<keyword evidence="3 5" id="KW-0597">Phosphoprotein</keyword>
<dbReference type="Pfam" id="PF02597">
    <property type="entry name" value="ThiS"/>
    <property type="match status" value="1"/>
</dbReference>
<dbReference type="UniPathway" id="UPA00344"/>
<organism evidence="8 9">
    <name type="scientific">Coniochaeta ligniaria NRRL 30616</name>
    <dbReference type="NCBI Taxonomy" id="1408157"/>
    <lineage>
        <taxon>Eukaryota</taxon>
        <taxon>Fungi</taxon>
        <taxon>Dikarya</taxon>
        <taxon>Ascomycota</taxon>
        <taxon>Pezizomycotina</taxon>
        <taxon>Sordariomycetes</taxon>
        <taxon>Sordariomycetidae</taxon>
        <taxon>Coniochaetales</taxon>
        <taxon>Coniochaetaceae</taxon>
        <taxon>Coniochaeta</taxon>
    </lineage>
</organism>
<sequence>MALNRKYAALPDLDSAPDIYETPELTDDNSTHPGTTVQSPSDNESDDDDDGTGVSRTRLHIDQARARFMPATIDAQDVDFSDRLNSKRKSYRASSRRQRILEDGTEEYGELSDEDDGTSLERKLARLRREVEEVKEQYAKQKVTAQQDPEAEGHDGDLASLSEALSELAKDSDGFRSGPTNGAVISNTSRHISAQEEREVVTGDAATYTVTYAPSYEQTHALAKAADFDRRLVLLEQSLGIGSSAFPELDANGLPRAVLPTLETLQKQISTLSEASTSSLDTITRRVRTLTQEAENLEKARRNAKAAQEALASTGVAPVEGAPAEDSEQTAKINALYGTLPTIEKMAPLLPPLLDRLRSLRAIHADAATASETLGRIEKRQTDMAADIHQWRDGLEKVEAAMQDGEAAMGGNVKVRSQFAPYKTNSFFSLLPLSSSLFRLATNSHCNIPRPPKGHFNILYFATAGSFTRKEHEALPAPLPLSQLFHVLEEKYPGMTEKVLRSCLITVNLDYADVPKGADDEDKIIEEGDEVAIVPPVSSG</sequence>
<evidence type="ECO:0000313" key="9">
    <source>
        <dbReference type="Proteomes" id="UP000182658"/>
    </source>
</evidence>
<dbReference type="SUPFAM" id="SSF54285">
    <property type="entry name" value="MoaD/ThiS"/>
    <property type="match status" value="1"/>
</dbReference>